<name>A0A1G5AED7_9BACT</name>
<dbReference type="Gene3D" id="2.40.160.20">
    <property type="match status" value="1"/>
</dbReference>
<keyword evidence="1 2" id="KW-0732">Signal</keyword>
<feature type="signal peptide" evidence="2">
    <location>
        <begin position="1"/>
        <end position="21"/>
    </location>
</feature>
<dbReference type="Proteomes" id="UP000198870">
    <property type="component" value="Unassembled WGS sequence"/>
</dbReference>
<reference evidence="4 5" key="1">
    <citation type="submission" date="2016-10" db="EMBL/GenBank/DDBJ databases">
        <authorList>
            <person name="de Groot N.N."/>
        </authorList>
    </citation>
    <scope>NUCLEOTIDE SEQUENCE [LARGE SCALE GENOMIC DNA]</scope>
    <source>
        <strain evidence="4 5">AA1</strain>
    </source>
</reference>
<evidence type="ECO:0000259" key="3">
    <source>
        <dbReference type="Pfam" id="PF13505"/>
    </source>
</evidence>
<evidence type="ECO:0000313" key="5">
    <source>
        <dbReference type="Proteomes" id="UP000198870"/>
    </source>
</evidence>
<accession>A0A1G5AED7</accession>
<sequence>MKRMIIAVTAILVLLGQTAFAGEGNTFRLSAGPSLFYDSVNQDAGAGGYLTLGYRVAPSVELEVYGATSNHFEVDNDLTRGDASVSMVTFGARYLSSMGDKSIGYISAGVGVLELEADDVPAGTDDSRSGGVARFGVGVDFPLTPHLGVTCGAGFNRGFGSTDEIILFDLTTALFCTF</sequence>
<dbReference type="InterPro" id="IPR027385">
    <property type="entry name" value="Beta-barrel_OMP"/>
</dbReference>
<dbReference type="SUPFAM" id="SSF56925">
    <property type="entry name" value="OMPA-like"/>
    <property type="match status" value="1"/>
</dbReference>
<feature type="chain" id="PRO_5011769207" evidence="2">
    <location>
        <begin position="22"/>
        <end position="178"/>
    </location>
</feature>
<dbReference type="RefSeq" id="WP_092207180.1">
    <property type="nucleotide sequence ID" value="NZ_FMUX01000001.1"/>
</dbReference>
<evidence type="ECO:0000256" key="1">
    <source>
        <dbReference type="ARBA" id="ARBA00022729"/>
    </source>
</evidence>
<evidence type="ECO:0000256" key="2">
    <source>
        <dbReference type="SAM" id="SignalP"/>
    </source>
</evidence>
<dbReference type="EMBL" id="FMUX01000001">
    <property type="protein sequence ID" value="SCX76230.1"/>
    <property type="molecule type" value="Genomic_DNA"/>
</dbReference>
<protein>
    <submittedName>
        <fullName evidence="4">Outer membrane protein beta-barrel domain-containing protein</fullName>
    </submittedName>
</protein>
<proteinExistence type="predicted"/>
<keyword evidence="5" id="KW-1185">Reference proteome</keyword>
<gene>
    <name evidence="4" type="ORF">SAMN05216233_101101</name>
</gene>
<dbReference type="Pfam" id="PF13505">
    <property type="entry name" value="OMP_b-brl"/>
    <property type="match status" value="1"/>
</dbReference>
<organism evidence="4 5">
    <name type="scientific">Desulfoluna spongiiphila</name>
    <dbReference type="NCBI Taxonomy" id="419481"/>
    <lineage>
        <taxon>Bacteria</taxon>
        <taxon>Pseudomonadati</taxon>
        <taxon>Thermodesulfobacteriota</taxon>
        <taxon>Desulfobacteria</taxon>
        <taxon>Desulfobacterales</taxon>
        <taxon>Desulfolunaceae</taxon>
        <taxon>Desulfoluna</taxon>
    </lineage>
</organism>
<evidence type="ECO:0000313" key="4">
    <source>
        <dbReference type="EMBL" id="SCX76230.1"/>
    </source>
</evidence>
<feature type="domain" description="Outer membrane protein beta-barrel" evidence="3">
    <location>
        <begin position="8"/>
        <end position="152"/>
    </location>
</feature>
<dbReference type="AlphaFoldDB" id="A0A1G5AED7"/>
<dbReference type="InterPro" id="IPR011250">
    <property type="entry name" value="OMP/PagP_B-barrel"/>
</dbReference>